<dbReference type="Gramene" id="mRNA:HanXRQr2_Chr11g0485941">
    <property type="protein sequence ID" value="mRNA:HanXRQr2_Chr11g0485941"/>
    <property type="gene ID" value="HanXRQr2_Chr11g0485941"/>
</dbReference>
<reference evidence="2" key="2">
    <citation type="submission" date="2020-06" db="EMBL/GenBank/DDBJ databases">
        <title>Helianthus annuus Genome sequencing and assembly Release 2.</title>
        <authorList>
            <person name="Gouzy J."/>
            <person name="Langlade N."/>
            <person name="Munos S."/>
        </authorList>
    </citation>
    <scope>NUCLEOTIDE SEQUENCE</scope>
    <source>
        <tissue evidence="2">Leaves</tissue>
    </source>
</reference>
<keyword evidence="3" id="KW-1185">Reference proteome</keyword>
<name>A0A9K3MZM8_HELAN</name>
<dbReference type="Proteomes" id="UP000215914">
    <property type="component" value="Unassembled WGS sequence"/>
</dbReference>
<comment type="caution">
    <text evidence="2">The sequence shown here is derived from an EMBL/GenBank/DDBJ whole genome shotgun (WGS) entry which is preliminary data.</text>
</comment>
<evidence type="ECO:0000313" key="3">
    <source>
        <dbReference type="Proteomes" id="UP000215914"/>
    </source>
</evidence>
<evidence type="ECO:0000313" key="2">
    <source>
        <dbReference type="EMBL" id="KAF5781624.1"/>
    </source>
</evidence>
<dbReference type="EMBL" id="MNCJ02000326">
    <property type="protein sequence ID" value="KAF5781624.1"/>
    <property type="molecule type" value="Genomic_DNA"/>
</dbReference>
<sequence length="269" mass="30337">MYAARAKITNLEAEVQGLKKSKADFKEGYEEARSHRECVEVELNAQILSKDRDLTGKDTEIAELKRRLREAHEGLDAEKQKVESLEIDLKAEKVKVETAEEARKISTSTLNVAQMNYVEAQSIVDTLLSDSEWMQHHGVAHVANSILNETELDKAVVGLTMDAHAAGHRAGYVECTQHVEETLKQHFDTHHCSASDQAKGILVKAEEVYDNLSLHEMDLVTEALKHDGYVSRLKSIFEVPDIVELTMKRRKRVATARSRLVIEECLFDS</sequence>
<dbReference type="AlphaFoldDB" id="A0A9K3MZM8"/>
<proteinExistence type="predicted"/>
<feature type="coiled-coil region" evidence="1">
    <location>
        <begin position="61"/>
        <end position="102"/>
    </location>
</feature>
<organism evidence="2 3">
    <name type="scientific">Helianthus annuus</name>
    <name type="common">Common sunflower</name>
    <dbReference type="NCBI Taxonomy" id="4232"/>
    <lineage>
        <taxon>Eukaryota</taxon>
        <taxon>Viridiplantae</taxon>
        <taxon>Streptophyta</taxon>
        <taxon>Embryophyta</taxon>
        <taxon>Tracheophyta</taxon>
        <taxon>Spermatophyta</taxon>
        <taxon>Magnoliopsida</taxon>
        <taxon>eudicotyledons</taxon>
        <taxon>Gunneridae</taxon>
        <taxon>Pentapetalae</taxon>
        <taxon>asterids</taxon>
        <taxon>campanulids</taxon>
        <taxon>Asterales</taxon>
        <taxon>Asteraceae</taxon>
        <taxon>Asteroideae</taxon>
        <taxon>Heliantheae alliance</taxon>
        <taxon>Heliantheae</taxon>
        <taxon>Helianthus</taxon>
    </lineage>
</organism>
<keyword evidence="1" id="KW-0175">Coiled coil</keyword>
<protein>
    <submittedName>
        <fullName evidence="2">Uncharacterized protein</fullName>
    </submittedName>
</protein>
<reference evidence="2" key="1">
    <citation type="journal article" date="2017" name="Nature">
        <title>The sunflower genome provides insights into oil metabolism, flowering and Asterid evolution.</title>
        <authorList>
            <person name="Badouin H."/>
            <person name="Gouzy J."/>
            <person name="Grassa C.J."/>
            <person name="Murat F."/>
            <person name="Staton S.E."/>
            <person name="Cottret L."/>
            <person name="Lelandais-Briere C."/>
            <person name="Owens G.L."/>
            <person name="Carrere S."/>
            <person name="Mayjonade B."/>
            <person name="Legrand L."/>
            <person name="Gill N."/>
            <person name="Kane N.C."/>
            <person name="Bowers J.E."/>
            <person name="Hubner S."/>
            <person name="Bellec A."/>
            <person name="Berard A."/>
            <person name="Berges H."/>
            <person name="Blanchet N."/>
            <person name="Boniface M.C."/>
            <person name="Brunel D."/>
            <person name="Catrice O."/>
            <person name="Chaidir N."/>
            <person name="Claudel C."/>
            <person name="Donnadieu C."/>
            <person name="Faraut T."/>
            <person name="Fievet G."/>
            <person name="Helmstetter N."/>
            <person name="King M."/>
            <person name="Knapp S.J."/>
            <person name="Lai Z."/>
            <person name="Le Paslier M.C."/>
            <person name="Lippi Y."/>
            <person name="Lorenzon L."/>
            <person name="Mandel J.R."/>
            <person name="Marage G."/>
            <person name="Marchand G."/>
            <person name="Marquand E."/>
            <person name="Bret-Mestries E."/>
            <person name="Morien E."/>
            <person name="Nambeesan S."/>
            <person name="Nguyen T."/>
            <person name="Pegot-Espagnet P."/>
            <person name="Pouilly N."/>
            <person name="Raftis F."/>
            <person name="Sallet E."/>
            <person name="Schiex T."/>
            <person name="Thomas J."/>
            <person name="Vandecasteele C."/>
            <person name="Vares D."/>
            <person name="Vear F."/>
            <person name="Vautrin S."/>
            <person name="Crespi M."/>
            <person name="Mangin B."/>
            <person name="Burke J.M."/>
            <person name="Salse J."/>
            <person name="Munos S."/>
            <person name="Vincourt P."/>
            <person name="Rieseberg L.H."/>
            <person name="Langlade N.B."/>
        </authorList>
    </citation>
    <scope>NUCLEOTIDE SEQUENCE</scope>
    <source>
        <tissue evidence="2">Leaves</tissue>
    </source>
</reference>
<accession>A0A9K3MZM8</accession>
<evidence type="ECO:0000256" key="1">
    <source>
        <dbReference type="SAM" id="Coils"/>
    </source>
</evidence>
<feature type="coiled-coil region" evidence="1">
    <location>
        <begin position="1"/>
        <end position="28"/>
    </location>
</feature>
<gene>
    <name evidence="2" type="ORF">HanXRQr2_Chr11g0485941</name>
</gene>